<gene>
    <name evidence="1" type="ORF">SAMN05444695_10650</name>
</gene>
<dbReference type="AlphaFoldDB" id="A0A1G8J2X9"/>
<dbReference type="RefSeq" id="WP_074700647.1">
    <property type="nucleotide sequence ID" value="NZ_CP048813.1"/>
</dbReference>
<reference evidence="1 2" key="1">
    <citation type="submission" date="2016-10" db="EMBL/GenBank/DDBJ databases">
        <authorList>
            <person name="de Groot N.N."/>
        </authorList>
    </citation>
    <scope>NUCLEOTIDE SEQUENCE [LARGE SCALE GENOMIC DNA]</scope>
    <source>
        <strain evidence="1 2">DSM 44892</strain>
    </source>
</reference>
<evidence type="ECO:0000313" key="1">
    <source>
        <dbReference type="EMBL" id="SDI25599.1"/>
    </source>
</evidence>
<dbReference type="Proteomes" id="UP000183263">
    <property type="component" value="Unassembled WGS sequence"/>
</dbReference>
<organism evidence="1 2">
    <name type="scientific">Rhodococcus triatomae</name>
    <dbReference type="NCBI Taxonomy" id="300028"/>
    <lineage>
        <taxon>Bacteria</taxon>
        <taxon>Bacillati</taxon>
        <taxon>Actinomycetota</taxon>
        <taxon>Actinomycetes</taxon>
        <taxon>Mycobacteriales</taxon>
        <taxon>Nocardiaceae</taxon>
        <taxon>Rhodococcus</taxon>
    </lineage>
</organism>
<protein>
    <submittedName>
        <fullName evidence="1">Uncharacterized protein</fullName>
    </submittedName>
</protein>
<dbReference type="OrthoDB" id="424143at85007"/>
<proteinExistence type="predicted"/>
<evidence type="ECO:0000313" key="2">
    <source>
        <dbReference type="Proteomes" id="UP000183263"/>
    </source>
</evidence>
<name>A0A1G8J2X9_9NOCA</name>
<sequence>MTFDDPVISRRPEMFTVPGRGATVRGTDGTFLRVTVAGADRSDDVAGAVARHDAEVWAARWSHRCPPIRLDGAHPVLDTIADALVSVGVTVVRNEDTGPAAGLVIRCATPPYDTPAPPREETSLPVLDITVEERLVLVGPLRLDATDASPSEVRRRRYAAAAAGPELEHWHRHASPSGTTLSTAATVLATGRVLDVVRAWRSEPARAARLRYTLWRHDDVRLETSEHVVLGFDEPAPRP</sequence>
<accession>A0A1G8J2X9</accession>
<dbReference type="EMBL" id="FNDN01000006">
    <property type="protein sequence ID" value="SDI25599.1"/>
    <property type="molecule type" value="Genomic_DNA"/>
</dbReference>
<keyword evidence="2" id="KW-1185">Reference proteome</keyword>